<dbReference type="AlphaFoldDB" id="A0A0C2Y3W2"/>
<dbReference type="EMBL" id="KN831814">
    <property type="protein sequence ID" value="KIM35762.1"/>
    <property type="molecule type" value="Genomic_DNA"/>
</dbReference>
<feature type="compositionally biased region" description="Low complexity" evidence="1">
    <location>
        <begin position="124"/>
        <end position="139"/>
    </location>
</feature>
<evidence type="ECO:0000313" key="3">
    <source>
        <dbReference type="EMBL" id="KIM35762.1"/>
    </source>
</evidence>
<reference evidence="4" key="2">
    <citation type="submission" date="2015-01" db="EMBL/GenBank/DDBJ databases">
        <title>Evolutionary Origins and Diversification of the Mycorrhizal Mutualists.</title>
        <authorList>
            <consortium name="DOE Joint Genome Institute"/>
            <consortium name="Mycorrhizal Genomics Consortium"/>
            <person name="Kohler A."/>
            <person name="Kuo A."/>
            <person name="Nagy L.G."/>
            <person name="Floudas D."/>
            <person name="Copeland A."/>
            <person name="Barry K.W."/>
            <person name="Cichocki N."/>
            <person name="Veneault-Fourrey C."/>
            <person name="LaButti K."/>
            <person name="Lindquist E.A."/>
            <person name="Lipzen A."/>
            <person name="Lundell T."/>
            <person name="Morin E."/>
            <person name="Murat C."/>
            <person name="Riley R."/>
            <person name="Ohm R."/>
            <person name="Sun H."/>
            <person name="Tunlid A."/>
            <person name="Henrissat B."/>
            <person name="Grigoriev I.V."/>
            <person name="Hibbett D.S."/>
            <person name="Martin F."/>
        </authorList>
    </citation>
    <scope>NUCLEOTIDE SEQUENCE [LARGE SCALE GENOMIC DNA]</scope>
    <source>
        <strain evidence="4">h7</strain>
    </source>
</reference>
<gene>
    <name evidence="3" type="ORF">M413DRAFT_449598</name>
</gene>
<dbReference type="Proteomes" id="UP000053424">
    <property type="component" value="Unassembled WGS sequence"/>
</dbReference>
<dbReference type="InterPro" id="IPR036638">
    <property type="entry name" value="HLH_DNA-bd_sf"/>
</dbReference>
<feature type="region of interest" description="Disordered" evidence="1">
    <location>
        <begin position="260"/>
        <end position="286"/>
    </location>
</feature>
<feature type="region of interest" description="Disordered" evidence="1">
    <location>
        <begin position="169"/>
        <end position="196"/>
    </location>
</feature>
<evidence type="ECO:0000313" key="4">
    <source>
        <dbReference type="Proteomes" id="UP000053424"/>
    </source>
</evidence>
<dbReference type="SUPFAM" id="SSF47459">
    <property type="entry name" value="HLH, helix-loop-helix DNA-binding domain"/>
    <property type="match status" value="1"/>
</dbReference>
<feature type="compositionally biased region" description="Low complexity" evidence="1">
    <location>
        <begin position="260"/>
        <end position="271"/>
    </location>
</feature>
<feature type="domain" description="BHLH" evidence="2">
    <location>
        <begin position="183"/>
        <end position="232"/>
    </location>
</feature>
<dbReference type="InterPro" id="IPR011598">
    <property type="entry name" value="bHLH_dom"/>
</dbReference>
<dbReference type="PROSITE" id="PS50888">
    <property type="entry name" value="BHLH"/>
    <property type="match status" value="1"/>
</dbReference>
<feature type="region of interest" description="Disordered" evidence="1">
    <location>
        <begin position="122"/>
        <end position="153"/>
    </location>
</feature>
<evidence type="ECO:0000256" key="1">
    <source>
        <dbReference type="SAM" id="MobiDB-lite"/>
    </source>
</evidence>
<dbReference type="GO" id="GO:0046983">
    <property type="term" value="F:protein dimerization activity"/>
    <property type="evidence" value="ECO:0007669"/>
    <property type="project" value="InterPro"/>
</dbReference>
<dbReference type="OrthoDB" id="3057786at2759"/>
<organism evidence="3 4">
    <name type="scientific">Hebeloma cylindrosporum</name>
    <dbReference type="NCBI Taxonomy" id="76867"/>
    <lineage>
        <taxon>Eukaryota</taxon>
        <taxon>Fungi</taxon>
        <taxon>Dikarya</taxon>
        <taxon>Basidiomycota</taxon>
        <taxon>Agaricomycotina</taxon>
        <taxon>Agaricomycetes</taxon>
        <taxon>Agaricomycetidae</taxon>
        <taxon>Agaricales</taxon>
        <taxon>Agaricineae</taxon>
        <taxon>Hymenogastraceae</taxon>
        <taxon>Hebeloma</taxon>
    </lineage>
</organism>
<evidence type="ECO:0000259" key="2">
    <source>
        <dbReference type="PROSITE" id="PS50888"/>
    </source>
</evidence>
<accession>A0A0C2Y3W2</accession>
<keyword evidence="4" id="KW-1185">Reference proteome</keyword>
<reference evidence="3 4" key="1">
    <citation type="submission" date="2014-04" db="EMBL/GenBank/DDBJ databases">
        <authorList>
            <consortium name="DOE Joint Genome Institute"/>
            <person name="Kuo A."/>
            <person name="Gay G."/>
            <person name="Dore J."/>
            <person name="Kohler A."/>
            <person name="Nagy L.G."/>
            <person name="Floudas D."/>
            <person name="Copeland A."/>
            <person name="Barry K.W."/>
            <person name="Cichocki N."/>
            <person name="Veneault-Fourrey C."/>
            <person name="LaButti K."/>
            <person name="Lindquist E.A."/>
            <person name="Lipzen A."/>
            <person name="Lundell T."/>
            <person name="Morin E."/>
            <person name="Murat C."/>
            <person name="Sun H."/>
            <person name="Tunlid A."/>
            <person name="Henrissat B."/>
            <person name="Grigoriev I.V."/>
            <person name="Hibbett D.S."/>
            <person name="Martin F."/>
            <person name="Nordberg H.P."/>
            <person name="Cantor M.N."/>
            <person name="Hua S.X."/>
        </authorList>
    </citation>
    <scope>NUCLEOTIDE SEQUENCE [LARGE SCALE GENOMIC DNA]</scope>
    <source>
        <strain evidence="4">h7</strain>
    </source>
</reference>
<dbReference type="HOGENOM" id="CLU_973366_0_0_1"/>
<name>A0A0C2Y3W2_HEBCY</name>
<dbReference type="SMART" id="SM00353">
    <property type="entry name" value="HLH"/>
    <property type="match status" value="1"/>
</dbReference>
<proteinExistence type="predicted"/>
<dbReference type="Pfam" id="PF00010">
    <property type="entry name" value="HLH"/>
    <property type="match status" value="1"/>
</dbReference>
<sequence length="286" mass="32288">MAELGTAAIGAGVALGAAVYTAATGFVARHESVHSLQVTEIRRHITDFESAYGRGEVTEEDWQIYLAIRTEARKKESEYEESISAYKETPVFRFVTKWNQRREVRRKKKALQRANRSLRLHYYESTSDASDTSSITAESGSPPRSRRVHSDEDDRRILSWAEDVAGSDAESHGLAAYPSRKESTRKRRIAAEQRRRDELRDAYTKLKDTLPAVGPHGRLTLLDRAAKHILDLEDRNKKLRECIAREEAELERLRLLNRSFSPSDGSSSHGGLELPFSPYGIGTSQT</sequence>
<dbReference type="Gene3D" id="4.10.280.10">
    <property type="entry name" value="Helix-loop-helix DNA-binding domain"/>
    <property type="match status" value="1"/>
</dbReference>
<protein>
    <recommendedName>
        <fullName evidence="2">BHLH domain-containing protein</fullName>
    </recommendedName>
</protein>